<evidence type="ECO:0000313" key="5">
    <source>
        <dbReference type="Proteomes" id="UP000631312"/>
    </source>
</evidence>
<dbReference type="AlphaFoldDB" id="A0A7W7MLE2"/>
<keyword evidence="1" id="KW-0472">Membrane</keyword>
<evidence type="ECO:0000313" key="3">
    <source>
        <dbReference type="EMBL" id="MBB4754246.1"/>
    </source>
</evidence>
<evidence type="ECO:0000313" key="4">
    <source>
        <dbReference type="Proteomes" id="UP000590511"/>
    </source>
</evidence>
<accession>A0A7W7MLE2</accession>
<dbReference type="EMBL" id="BOMP01000144">
    <property type="protein sequence ID" value="GIE44877.1"/>
    <property type="molecule type" value="Genomic_DNA"/>
</dbReference>
<dbReference type="EMBL" id="JACHNC010000001">
    <property type="protein sequence ID" value="MBB4754246.1"/>
    <property type="molecule type" value="Genomic_DNA"/>
</dbReference>
<keyword evidence="1" id="KW-0812">Transmembrane</keyword>
<keyword evidence="1" id="KW-1133">Transmembrane helix</keyword>
<dbReference type="Proteomes" id="UP000590511">
    <property type="component" value="Unassembled WGS sequence"/>
</dbReference>
<reference evidence="3 4" key="1">
    <citation type="submission" date="2020-08" db="EMBL/GenBank/DDBJ databases">
        <title>Sequencing the genomes of 1000 actinobacteria strains.</title>
        <authorList>
            <person name="Klenk H.-P."/>
        </authorList>
    </citation>
    <scope>NUCLEOTIDE SEQUENCE [LARGE SCALE GENOMIC DNA]</scope>
    <source>
        <strain evidence="3 4">DSM 43150</strain>
    </source>
</reference>
<organism evidence="3 4">
    <name type="scientific">Actinoplanes lobatus</name>
    <dbReference type="NCBI Taxonomy" id="113568"/>
    <lineage>
        <taxon>Bacteria</taxon>
        <taxon>Bacillati</taxon>
        <taxon>Actinomycetota</taxon>
        <taxon>Actinomycetes</taxon>
        <taxon>Micromonosporales</taxon>
        <taxon>Micromonosporaceae</taxon>
        <taxon>Actinoplanes</taxon>
    </lineage>
</organism>
<keyword evidence="5" id="KW-1185">Reference proteome</keyword>
<feature type="transmembrane region" description="Helical" evidence="1">
    <location>
        <begin position="37"/>
        <end position="53"/>
    </location>
</feature>
<proteinExistence type="predicted"/>
<evidence type="ECO:0000313" key="2">
    <source>
        <dbReference type="EMBL" id="GIE44877.1"/>
    </source>
</evidence>
<sequence>MQIEFLEWLVRWRAAVLPVVLLAAVGGAAVLDQAGPGLGMAVTALGLLLALAAHSRLRSDRSAALVARPGVPMFEFR</sequence>
<dbReference type="Proteomes" id="UP000631312">
    <property type="component" value="Unassembled WGS sequence"/>
</dbReference>
<evidence type="ECO:0000256" key="1">
    <source>
        <dbReference type="SAM" id="Phobius"/>
    </source>
</evidence>
<comment type="caution">
    <text evidence="3">The sequence shown here is derived from an EMBL/GenBank/DDBJ whole genome shotgun (WGS) entry which is preliminary data.</text>
</comment>
<dbReference type="RefSeq" id="WP_188125841.1">
    <property type="nucleotide sequence ID" value="NZ_BOMP01000144.1"/>
</dbReference>
<reference evidence="2 5" key="2">
    <citation type="submission" date="2021-01" db="EMBL/GenBank/DDBJ databases">
        <title>Whole genome shotgun sequence of Actinoplanes lobatus NBRC 12513.</title>
        <authorList>
            <person name="Komaki H."/>
            <person name="Tamura T."/>
        </authorList>
    </citation>
    <scope>NUCLEOTIDE SEQUENCE [LARGE SCALE GENOMIC DNA]</scope>
    <source>
        <strain evidence="2 5">NBRC 12513</strain>
    </source>
</reference>
<name>A0A7W7MLE2_9ACTN</name>
<feature type="transmembrane region" description="Helical" evidence="1">
    <location>
        <begin position="12"/>
        <end position="31"/>
    </location>
</feature>
<protein>
    <submittedName>
        <fullName evidence="3">Uncharacterized protein</fullName>
    </submittedName>
</protein>
<gene>
    <name evidence="2" type="ORF">Alo02nite_77750</name>
    <name evidence="3" type="ORF">BJ964_008407</name>
</gene>